<keyword evidence="2" id="KW-0812">Transmembrane</keyword>
<feature type="transmembrane region" description="Helical" evidence="2">
    <location>
        <begin position="77"/>
        <end position="96"/>
    </location>
</feature>
<dbReference type="Proteomes" id="UP000470404">
    <property type="component" value="Unassembled WGS sequence"/>
</dbReference>
<feature type="transmembrane region" description="Helical" evidence="2">
    <location>
        <begin position="108"/>
        <end position="141"/>
    </location>
</feature>
<feature type="transmembrane region" description="Helical" evidence="2">
    <location>
        <begin position="161"/>
        <end position="183"/>
    </location>
</feature>
<dbReference type="RefSeq" id="WP_157905136.1">
    <property type="nucleotide sequence ID" value="NZ_JAAGNC010000188.1"/>
</dbReference>
<evidence type="ECO:0000313" key="4">
    <source>
        <dbReference type="Proteomes" id="UP000470404"/>
    </source>
</evidence>
<feature type="transmembrane region" description="Helical" evidence="2">
    <location>
        <begin position="20"/>
        <end position="41"/>
    </location>
</feature>
<protein>
    <submittedName>
        <fullName evidence="3">Uncharacterized protein</fullName>
    </submittedName>
</protein>
<evidence type="ECO:0000256" key="1">
    <source>
        <dbReference type="SAM" id="MobiDB-lite"/>
    </source>
</evidence>
<keyword evidence="4" id="KW-1185">Reference proteome</keyword>
<comment type="caution">
    <text evidence="3">The sequence shown here is derived from an EMBL/GenBank/DDBJ whole genome shotgun (WGS) entry which is preliminary data.</text>
</comment>
<evidence type="ECO:0000313" key="3">
    <source>
        <dbReference type="EMBL" id="NEC61002.1"/>
    </source>
</evidence>
<sequence length="214" mass="22491">MGIAETLAAKTVSENILQKVFSVIVGICSTIWIGFAAGARITSPIDIAGYVGDYLGLSRAADKLTPVTSWSAEPRHLALFIGAAVIAGMLFNLSAAPTVPIQSSAAQAAWVFFLVAVQGAGFFVTLGICVSLGVIAFGFAWLQAGDSVARPLAWTALWTNLAINALGAFYPLSLLLIWFSVSYKGNIPEDSSREYTQPTGAAPSASSPLGRREY</sequence>
<keyword evidence="2" id="KW-0472">Membrane</keyword>
<dbReference type="EMBL" id="JAAGNC010000188">
    <property type="protein sequence ID" value="NEC61002.1"/>
    <property type="molecule type" value="Genomic_DNA"/>
</dbReference>
<feature type="compositionally biased region" description="Polar residues" evidence="1">
    <location>
        <begin position="194"/>
        <end position="207"/>
    </location>
</feature>
<feature type="region of interest" description="Disordered" evidence="1">
    <location>
        <begin position="191"/>
        <end position="214"/>
    </location>
</feature>
<keyword evidence="2" id="KW-1133">Transmembrane helix</keyword>
<reference evidence="3 4" key="1">
    <citation type="submission" date="2020-01" db="EMBL/GenBank/DDBJ databases">
        <title>Insect and environment-associated Actinomycetes.</title>
        <authorList>
            <person name="Currrie C."/>
            <person name="Chevrette M."/>
            <person name="Carlson C."/>
            <person name="Stubbendieck R."/>
            <person name="Wendt-Pienkowski E."/>
        </authorList>
    </citation>
    <scope>NUCLEOTIDE SEQUENCE [LARGE SCALE GENOMIC DNA]</scope>
    <source>
        <strain evidence="3 4">SID8386</strain>
    </source>
</reference>
<accession>A0ABX0C375</accession>
<evidence type="ECO:0000256" key="2">
    <source>
        <dbReference type="SAM" id="Phobius"/>
    </source>
</evidence>
<gene>
    <name evidence="3" type="ORF">G3I59_36760</name>
</gene>
<proteinExistence type="predicted"/>
<name>A0ABX0C375_9PSEU</name>
<organism evidence="3 4">
    <name type="scientific">Amycolatopsis rubida</name>
    <dbReference type="NCBI Taxonomy" id="112413"/>
    <lineage>
        <taxon>Bacteria</taxon>
        <taxon>Bacillati</taxon>
        <taxon>Actinomycetota</taxon>
        <taxon>Actinomycetes</taxon>
        <taxon>Pseudonocardiales</taxon>
        <taxon>Pseudonocardiaceae</taxon>
        <taxon>Amycolatopsis</taxon>
    </lineage>
</organism>